<protein>
    <submittedName>
        <fullName evidence="2">Uncharacterized protein</fullName>
    </submittedName>
</protein>
<name>A0A382FLF8_9ZZZZ</name>
<feature type="compositionally biased region" description="Basic residues" evidence="1">
    <location>
        <begin position="47"/>
        <end position="79"/>
    </location>
</feature>
<feature type="compositionally biased region" description="Basic residues" evidence="1">
    <location>
        <begin position="212"/>
        <end position="223"/>
    </location>
</feature>
<feature type="compositionally biased region" description="Low complexity" evidence="1">
    <location>
        <begin position="311"/>
        <end position="326"/>
    </location>
</feature>
<reference evidence="2" key="1">
    <citation type="submission" date="2018-05" db="EMBL/GenBank/DDBJ databases">
        <authorList>
            <person name="Lanie J.A."/>
            <person name="Ng W.-L."/>
            <person name="Kazmierczak K.M."/>
            <person name="Andrzejewski T.M."/>
            <person name="Davidsen T.M."/>
            <person name="Wayne K.J."/>
            <person name="Tettelin H."/>
            <person name="Glass J.I."/>
            <person name="Rusch D."/>
            <person name="Podicherti R."/>
            <person name="Tsui H.-C.T."/>
            <person name="Winkler M.E."/>
        </authorList>
    </citation>
    <scope>NUCLEOTIDE SEQUENCE</scope>
</reference>
<feature type="compositionally biased region" description="Low complexity" evidence="1">
    <location>
        <begin position="80"/>
        <end position="92"/>
    </location>
</feature>
<feature type="compositionally biased region" description="Basic and acidic residues" evidence="1">
    <location>
        <begin position="23"/>
        <end position="36"/>
    </location>
</feature>
<feature type="compositionally biased region" description="Basic and acidic residues" evidence="1">
    <location>
        <begin position="181"/>
        <end position="191"/>
    </location>
</feature>
<proteinExistence type="predicted"/>
<accession>A0A382FLF8</accession>
<dbReference type="AlphaFoldDB" id="A0A382FLF8"/>
<evidence type="ECO:0000256" key="1">
    <source>
        <dbReference type="SAM" id="MobiDB-lite"/>
    </source>
</evidence>
<sequence>KPRRCRPDRRTRRPRPCHHPRGRLLEVVHHAGDDGRRRCRNGVAAGGRRRRPLPAPRRRHGCATARRRPRLGPRPRVPPRRVGGWPLLAAVGGRAGPHGRHRPRGVPSDAGRDACRRQAPGRNARRRERAGATRPARRVAPLVPGCDKPRRGPVQPRAATPPRPSPAVDDGEPWQAGHGRRFPDRRADRTRGLGRQWHRRPACVLPVAAPGHRCRAGGPHRRGQVGGRPAGHAPRGADGQPPGPGRGPGVRPHRSGDRNPRRRSRPGRPPGVPRQPAIDRGPAPRVVAVDSRPTGGPLRAPNGRTGGGVGHQPVRPVGGRVRQGPGDPLRWPVGGRRRSTGAVVRSDPPLSEATRPGL</sequence>
<feature type="non-terminal residue" evidence="2">
    <location>
        <position position="358"/>
    </location>
</feature>
<feature type="region of interest" description="Disordered" evidence="1">
    <location>
        <begin position="1"/>
        <end position="195"/>
    </location>
</feature>
<evidence type="ECO:0000313" key="2">
    <source>
        <dbReference type="EMBL" id="SVB63850.1"/>
    </source>
</evidence>
<organism evidence="2">
    <name type="scientific">marine metagenome</name>
    <dbReference type="NCBI Taxonomy" id="408172"/>
    <lineage>
        <taxon>unclassified sequences</taxon>
        <taxon>metagenomes</taxon>
        <taxon>ecological metagenomes</taxon>
    </lineage>
</organism>
<feature type="non-terminal residue" evidence="2">
    <location>
        <position position="1"/>
    </location>
</feature>
<feature type="region of interest" description="Disordered" evidence="1">
    <location>
        <begin position="209"/>
        <end position="358"/>
    </location>
</feature>
<feature type="compositionally biased region" description="Low complexity" evidence="1">
    <location>
        <begin position="230"/>
        <end position="240"/>
    </location>
</feature>
<dbReference type="EMBL" id="UINC01050640">
    <property type="protein sequence ID" value="SVB63850.1"/>
    <property type="molecule type" value="Genomic_DNA"/>
</dbReference>
<feature type="compositionally biased region" description="Basic residues" evidence="1">
    <location>
        <begin position="1"/>
        <end position="22"/>
    </location>
</feature>
<gene>
    <name evidence="2" type="ORF">METZ01_LOCUS216704</name>
</gene>